<dbReference type="GO" id="GO:0005886">
    <property type="term" value="C:plasma membrane"/>
    <property type="evidence" value="ECO:0007669"/>
    <property type="project" value="TreeGrafter"/>
</dbReference>
<evidence type="ECO:0000256" key="7">
    <source>
        <dbReference type="ARBA" id="ARBA00018366"/>
    </source>
</evidence>
<dbReference type="EMBL" id="MHLI01000008">
    <property type="protein sequence ID" value="OGZ05618.1"/>
    <property type="molecule type" value="Genomic_DNA"/>
</dbReference>
<evidence type="ECO:0000313" key="17">
    <source>
        <dbReference type="EMBL" id="OGZ05618.1"/>
    </source>
</evidence>
<dbReference type="UniPathway" id="UPA00070">
    <property type="reaction ID" value="UER00946"/>
</dbReference>
<keyword evidence="12" id="KW-0472">Membrane</keyword>
<comment type="cofactor">
    <cofactor evidence="1">
        <name>FMN</name>
        <dbReference type="ChEBI" id="CHEBI:58210"/>
    </cofactor>
</comment>
<comment type="pathway">
    <text evidence="4">Pyrimidine metabolism; UMP biosynthesis via de novo pathway; orotate from (S)-dihydroorotate (quinone route): step 1/1.</text>
</comment>
<keyword evidence="8" id="KW-0285">Flavoprotein</keyword>
<comment type="similarity">
    <text evidence="5">Belongs to the dihydroorotate dehydrogenase family. Type 2 subfamily.</text>
</comment>
<evidence type="ECO:0000256" key="6">
    <source>
        <dbReference type="ARBA" id="ARBA00012791"/>
    </source>
</evidence>
<dbReference type="Pfam" id="PF01180">
    <property type="entry name" value="DHO_dh"/>
    <property type="match status" value="1"/>
</dbReference>
<feature type="domain" description="Dihydroorotate dehydrogenase catalytic" evidence="16">
    <location>
        <begin position="56"/>
        <end position="348"/>
    </location>
</feature>
<organism evidence="17 18">
    <name type="scientific">Candidatus Lloydbacteria bacterium RIFCSPHIGHO2_01_FULL_49_22</name>
    <dbReference type="NCBI Taxonomy" id="1798658"/>
    <lineage>
        <taxon>Bacteria</taxon>
        <taxon>Candidatus Lloydiibacteriota</taxon>
    </lineage>
</organism>
<evidence type="ECO:0000256" key="3">
    <source>
        <dbReference type="ARBA" id="ARBA00004370"/>
    </source>
</evidence>
<dbReference type="PANTHER" id="PTHR48109">
    <property type="entry name" value="DIHYDROOROTATE DEHYDROGENASE (QUINONE), MITOCHONDRIAL-RELATED"/>
    <property type="match status" value="1"/>
</dbReference>
<reference evidence="17 18" key="1">
    <citation type="journal article" date="2016" name="Nat. Commun.">
        <title>Thousands of microbial genomes shed light on interconnected biogeochemical processes in an aquifer system.</title>
        <authorList>
            <person name="Anantharaman K."/>
            <person name="Brown C.T."/>
            <person name="Hug L.A."/>
            <person name="Sharon I."/>
            <person name="Castelle C.J."/>
            <person name="Probst A.J."/>
            <person name="Thomas B.C."/>
            <person name="Singh A."/>
            <person name="Wilkins M.J."/>
            <person name="Karaoz U."/>
            <person name="Brodie E.L."/>
            <person name="Williams K.H."/>
            <person name="Hubbard S.S."/>
            <person name="Banfield J.F."/>
        </authorList>
    </citation>
    <scope>NUCLEOTIDE SEQUENCE [LARGE SCALE GENOMIC DNA]</scope>
</reference>
<name>A0A1G2CYM9_9BACT</name>
<gene>
    <name evidence="17" type="ORF">A2845_04630</name>
</gene>
<protein>
    <recommendedName>
        <fullName evidence="7">Dihydroorotate dehydrogenase (quinone)</fullName>
        <ecNumber evidence="6">1.3.5.2</ecNumber>
    </recommendedName>
    <alternativeName>
        <fullName evidence="14">DHOdehase</fullName>
    </alternativeName>
    <alternativeName>
        <fullName evidence="13">Dihydroorotate oxidase</fullName>
    </alternativeName>
</protein>
<dbReference type="Proteomes" id="UP000177122">
    <property type="component" value="Unassembled WGS sequence"/>
</dbReference>
<evidence type="ECO:0000256" key="2">
    <source>
        <dbReference type="ARBA" id="ARBA00003125"/>
    </source>
</evidence>
<dbReference type="PROSITE" id="PS00912">
    <property type="entry name" value="DHODEHASE_2"/>
    <property type="match status" value="1"/>
</dbReference>
<evidence type="ECO:0000256" key="11">
    <source>
        <dbReference type="ARBA" id="ARBA00023002"/>
    </source>
</evidence>
<sequence length="359" mass="40052">MDIMHSLYRAAKPLIFKLSPDNAHAVFLFMGEIMGSNPLTRALIASLYEYHGADISKTVNGVTYQTPVLLSAGFDSDGRLTRILRHLSFGGEEIGSITAYPCEGNPLPRMTRLIRNKSMIVYKGLRNNGVDALITRLKKTPHTPGFVIGISIARTNRKESCTNTEEGINDFALSFQKLNDANIGDYYTINISCPNAFAGEAFTSPEPLTKLLTRLETIPCTKPIYLKMPIHLPTPEFDALLRIADKFRIHGVICGNLNKNYNELDFPEDAPKEFRGGLSGKPCFLRSNALIRYTREHFGDRFTIIGTGGILSPEDAMEKFRSGADIVQMISGMIFTSPSLMKQICKKYAEERPMFLPKK</sequence>
<dbReference type="AlphaFoldDB" id="A0A1G2CYM9"/>
<comment type="subcellular location">
    <subcellularLocation>
        <location evidence="3">Membrane</location>
    </subcellularLocation>
</comment>
<accession>A0A1G2CYM9</accession>
<evidence type="ECO:0000256" key="8">
    <source>
        <dbReference type="ARBA" id="ARBA00022630"/>
    </source>
</evidence>
<keyword evidence="9" id="KW-0288">FMN</keyword>
<dbReference type="PANTHER" id="PTHR48109:SF4">
    <property type="entry name" value="DIHYDROOROTATE DEHYDROGENASE (QUINONE), MITOCHONDRIAL"/>
    <property type="match status" value="1"/>
</dbReference>
<evidence type="ECO:0000313" key="18">
    <source>
        <dbReference type="Proteomes" id="UP000177122"/>
    </source>
</evidence>
<comment type="function">
    <text evidence="2">Catalyzes the conversion of dihydroorotate to orotate with quinone as electron acceptor.</text>
</comment>
<evidence type="ECO:0000256" key="10">
    <source>
        <dbReference type="ARBA" id="ARBA00022975"/>
    </source>
</evidence>
<comment type="catalytic activity">
    <reaction evidence="15">
        <text>(S)-dihydroorotate + a quinone = orotate + a quinol</text>
        <dbReference type="Rhea" id="RHEA:30187"/>
        <dbReference type="ChEBI" id="CHEBI:24646"/>
        <dbReference type="ChEBI" id="CHEBI:30839"/>
        <dbReference type="ChEBI" id="CHEBI:30864"/>
        <dbReference type="ChEBI" id="CHEBI:132124"/>
        <dbReference type="EC" id="1.3.5.2"/>
    </reaction>
</comment>
<keyword evidence="11" id="KW-0560">Oxidoreductase</keyword>
<proteinExistence type="inferred from homology"/>
<dbReference type="CDD" id="cd04738">
    <property type="entry name" value="DHOD_2_like"/>
    <property type="match status" value="1"/>
</dbReference>
<dbReference type="GO" id="GO:0044205">
    <property type="term" value="P:'de novo' UMP biosynthetic process"/>
    <property type="evidence" value="ECO:0007669"/>
    <property type="project" value="UniProtKB-UniPathway"/>
</dbReference>
<evidence type="ECO:0000256" key="13">
    <source>
        <dbReference type="ARBA" id="ARBA00031623"/>
    </source>
</evidence>
<dbReference type="InterPro" id="IPR013785">
    <property type="entry name" value="Aldolase_TIM"/>
</dbReference>
<evidence type="ECO:0000256" key="12">
    <source>
        <dbReference type="ARBA" id="ARBA00023136"/>
    </source>
</evidence>
<comment type="caution">
    <text evidence="17">The sequence shown here is derived from an EMBL/GenBank/DDBJ whole genome shotgun (WGS) entry which is preliminary data.</text>
</comment>
<dbReference type="SUPFAM" id="SSF51395">
    <property type="entry name" value="FMN-linked oxidoreductases"/>
    <property type="match status" value="1"/>
</dbReference>
<evidence type="ECO:0000256" key="15">
    <source>
        <dbReference type="ARBA" id="ARBA00048639"/>
    </source>
</evidence>
<dbReference type="InterPro" id="IPR001295">
    <property type="entry name" value="Dihydroorotate_DH_CS"/>
</dbReference>
<dbReference type="Gene3D" id="3.20.20.70">
    <property type="entry name" value="Aldolase class I"/>
    <property type="match status" value="1"/>
</dbReference>
<evidence type="ECO:0000256" key="14">
    <source>
        <dbReference type="ARBA" id="ARBA00032000"/>
    </source>
</evidence>
<evidence type="ECO:0000256" key="9">
    <source>
        <dbReference type="ARBA" id="ARBA00022643"/>
    </source>
</evidence>
<dbReference type="InterPro" id="IPR050074">
    <property type="entry name" value="DHO_dehydrogenase"/>
</dbReference>
<dbReference type="EC" id="1.3.5.2" evidence="6"/>
<dbReference type="GO" id="GO:0106430">
    <property type="term" value="F:dihydroorotate dehydrogenase (quinone) activity"/>
    <property type="evidence" value="ECO:0007669"/>
    <property type="project" value="UniProtKB-EC"/>
</dbReference>
<dbReference type="InterPro" id="IPR005719">
    <property type="entry name" value="Dihydroorotate_DH_2"/>
</dbReference>
<dbReference type="InterPro" id="IPR005720">
    <property type="entry name" value="Dihydroorotate_DH_cat"/>
</dbReference>
<evidence type="ECO:0000256" key="5">
    <source>
        <dbReference type="ARBA" id="ARBA00005359"/>
    </source>
</evidence>
<evidence type="ECO:0000256" key="1">
    <source>
        <dbReference type="ARBA" id="ARBA00001917"/>
    </source>
</evidence>
<evidence type="ECO:0000256" key="4">
    <source>
        <dbReference type="ARBA" id="ARBA00005161"/>
    </source>
</evidence>
<dbReference type="GO" id="GO:0006207">
    <property type="term" value="P:'de novo' pyrimidine nucleobase biosynthetic process"/>
    <property type="evidence" value="ECO:0007669"/>
    <property type="project" value="InterPro"/>
</dbReference>
<evidence type="ECO:0000259" key="16">
    <source>
        <dbReference type="Pfam" id="PF01180"/>
    </source>
</evidence>
<dbReference type="GO" id="GO:0005737">
    <property type="term" value="C:cytoplasm"/>
    <property type="evidence" value="ECO:0007669"/>
    <property type="project" value="InterPro"/>
</dbReference>
<keyword evidence="10" id="KW-0665">Pyrimidine biosynthesis</keyword>